<sequence length="499" mass="56132">MKAFLMHRSRDFDLNQPLPENEADLCQDLELDTLFGTMAQGDKFLGGVAKVAVLCGLNMEVDEIIFRQDVLKDCLSNSDVIKNIYSVAVKAVELEKGIYLSIFSRYPVTIMHRSLTLLGMQTEMLRKLRDIADEYAGKFSSDGFSLFFDVIKDEISDEYFKEMGAYLAELELPKGFLVSAQLGAGNRGISYTLRKPTKSKDPWIKRIFQKAPISYTLHIGDRDENGAKALSELKDRGANLVANSLAQAADHVTSFFEMLRIELAFYMGCLNLYEQLMQKSRPICFPVPTAPDQRKHRFAGLYDVCLTLISRSPVTGNDGVADGKDLVVITGANQGGKSTFLRSVGVCQLMMQSGMFVPAESYCANICDALFTHYKREEDSTMTSGKLDEELSRFSHQADLITSHSMLLFNESFAATNEREGSEIARQITRALIEKHVKTFFVTHLYDFAESIYAQRLKNAMFLRAERCDDGRRTFKLIEAAPQPTAYGTDLYNEIFLIP</sequence>
<evidence type="ECO:0000256" key="3">
    <source>
        <dbReference type="ARBA" id="ARBA00023125"/>
    </source>
</evidence>
<dbReference type="Gene3D" id="3.40.50.300">
    <property type="entry name" value="P-loop containing nucleotide triphosphate hydrolases"/>
    <property type="match status" value="1"/>
</dbReference>
<dbReference type="SUPFAM" id="SSF52540">
    <property type="entry name" value="P-loop containing nucleoside triphosphate hydrolases"/>
    <property type="match status" value="1"/>
</dbReference>
<organism evidence="5 6">
    <name type="scientific">Pseudomonas gingeri</name>
    <dbReference type="NCBI Taxonomy" id="117681"/>
    <lineage>
        <taxon>Bacteria</taxon>
        <taxon>Pseudomonadati</taxon>
        <taxon>Pseudomonadota</taxon>
        <taxon>Gammaproteobacteria</taxon>
        <taxon>Pseudomonadales</taxon>
        <taxon>Pseudomonadaceae</taxon>
        <taxon>Pseudomonas</taxon>
    </lineage>
</organism>
<dbReference type="RefSeq" id="WP_177145313.1">
    <property type="nucleotide sequence ID" value="NZ_JACAPU010000034.1"/>
</dbReference>
<comment type="caution">
    <text evidence="5">The sequence shown here is derived from an EMBL/GenBank/DDBJ whole genome shotgun (WGS) entry which is preliminary data.</text>
</comment>
<dbReference type="GO" id="GO:0005829">
    <property type="term" value="C:cytosol"/>
    <property type="evidence" value="ECO:0007669"/>
    <property type="project" value="TreeGrafter"/>
</dbReference>
<protein>
    <submittedName>
        <fullName evidence="5">DNA mismatch repair protein MutS</fullName>
    </submittedName>
</protein>
<evidence type="ECO:0000256" key="1">
    <source>
        <dbReference type="ARBA" id="ARBA00022741"/>
    </source>
</evidence>
<keyword evidence="1" id="KW-0547">Nucleotide-binding</keyword>
<evidence type="ECO:0000256" key="2">
    <source>
        <dbReference type="ARBA" id="ARBA00022840"/>
    </source>
</evidence>
<accession>A0A7Y7WI22</accession>
<dbReference type="SMART" id="SM00534">
    <property type="entry name" value="MUTSac"/>
    <property type="match status" value="1"/>
</dbReference>
<dbReference type="PANTHER" id="PTHR11361">
    <property type="entry name" value="DNA MISMATCH REPAIR PROTEIN MUTS FAMILY MEMBER"/>
    <property type="match status" value="1"/>
</dbReference>
<keyword evidence="3" id="KW-0238">DNA-binding</keyword>
<evidence type="ECO:0000313" key="6">
    <source>
        <dbReference type="Proteomes" id="UP000582981"/>
    </source>
</evidence>
<evidence type="ECO:0000313" key="5">
    <source>
        <dbReference type="EMBL" id="NWB49840.1"/>
    </source>
</evidence>
<dbReference type="Pfam" id="PF00488">
    <property type="entry name" value="MutS_V"/>
    <property type="match status" value="1"/>
</dbReference>
<dbReference type="AlphaFoldDB" id="A0A7Y7WI22"/>
<dbReference type="InterPro" id="IPR000432">
    <property type="entry name" value="DNA_mismatch_repair_MutS_C"/>
</dbReference>
<gene>
    <name evidence="5" type="ORF">HX829_25470</name>
</gene>
<name>A0A7Y7WI22_9PSED</name>
<reference evidence="5 6" key="1">
    <citation type="submission" date="2020-04" db="EMBL/GenBank/DDBJ databases">
        <title>Molecular characterization of pseudomonads from Agaricus bisporus reveal novel blotch 2 pathogens in Western Europe.</title>
        <authorList>
            <person name="Taparia T."/>
            <person name="Krijger M."/>
            <person name="Haynes E."/>
            <person name="Elpinstone J.G."/>
            <person name="Noble R."/>
            <person name="Van Der Wolf J."/>
        </authorList>
    </citation>
    <scope>NUCLEOTIDE SEQUENCE [LARGE SCALE GENOMIC DNA]</scope>
    <source>
        <strain evidence="5 6">F1001</strain>
    </source>
</reference>
<dbReference type="GO" id="GO:0006298">
    <property type="term" value="P:mismatch repair"/>
    <property type="evidence" value="ECO:0007669"/>
    <property type="project" value="InterPro"/>
</dbReference>
<dbReference type="EMBL" id="JACAPU010000034">
    <property type="protein sequence ID" value="NWB49840.1"/>
    <property type="molecule type" value="Genomic_DNA"/>
</dbReference>
<keyword evidence="2" id="KW-0067">ATP-binding</keyword>
<dbReference type="PANTHER" id="PTHR11361:SF34">
    <property type="entry name" value="DNA MISMATCH REPAIR PROTEIN MSH1, MITOCHONDRIAL"/>
    <property type="match status" value="1"/>
</dbReference>
<dbReference type="GO" id="GO:0140664">
    <property type="term" value="F:ATP-dependent DNA damage sensor activity"/>
    <property type="evidence" value="ECO:0007669"/>
    <property type="project" value="InterPro"/>
</dbReference>
<dbReference type="InterPro" id="IPR027417">
    <property type="entry name" value="P-loop_NTPase"/>
</dbReference>
<dbReference type="GO" id="GO:0005524">
    <property type="term" value="F:ATP binding"/>
    <property type="evidence" value="ECO:0007669"/>
    <property type="project" value="UniProtKB-KW"/>
</dbReference>
<proteinExistence type="predicted"/>
<dbReference type="GO" id="GO:0030983">
    <property type="term" value="F:mismatched DNA binding"/>
    <property type="evidence" value="ECO:0007669"/>
    <property type="project" value="InterPro"/>
</dbReference>
<dbReference type="InterPro" id="IPR045076">
    <property type="entry name" value="MutS"/>
</dbReference>
<dbReference type="Proteomes" id="UP000582981">
    <property type="component" value="Unassembled WGS sequence"/>
</dbReference>
<evidence type="ECO:0000259" key="4">
    <source>
        <dbReference type="SMART" id="SM00534"/>
    </source>
</evidence>
<feature type="domain" description="DNA mismatch repair proteins mutS family" evidence="4">
    <location>
        <begin position="324"/>
        <end position="486"/>
    </location>
</feature>